<feature type="region of interest" description="Disordered" evidence="2">
    <location>
        <begin position="317"/>
        <end position="389"/>
    </location>
</feature>
<evidence type="ECO:0000313" key="5">
    <source>
        <dbReference type="Proteomes" id="UP001231189"/>
    </source>
</evidence>
<dbReference type="Proteomes" id="UP001231189">
    <property type="component" value="Unassembled WGS sequence"/>
</dbReference>
<keyword evidence="5" id="KW-1185">Reference proteome</keyword>
<accession>A0AAD8RZH7</accession>
<dbReference type="InterPro" id="IPR007321">
    <property type="entry name" value="Transposase_28"/>
</dbReference>
<keyword evidence="1" id="KW-0175">Coiled coil</keyword>
<organism evidence="4 5">
    <name type="scientific">Lolium multiflorum</name>
    <name type="common">Italian ryegrass</name>
    <name type="synonym">Lolium perenne subsp. multiflorum</name>
    <dbReference type="NCBI Taxonomy" id="4521"/>
    <lineage>
        <taxon>Eukaryota</taxon>
        <taxon>Viridiplantae</taxon>
        <taxon>Streptophyta</taxon>
        <taxon>Embryophyta</taxon>
        <taxon>Tracheophyta</taxon>
        <taxon>Spermatophyta</taxon>
        <taxon>Magnoliopsida</taxon>
        <taxon>Liliopsida</taxon>
        <taxon>Poales</taxon>
        <taxon>Poaceae</taxon>
        <taxon>BOP clade</taxon>
        <taxon>Pooideae</taxon>
        <taxon>Poodae</taxon>
        <taxon>Poeae</taxon>
        <taxon>Poeae Chloroplast Group 2 (Poeae type)</taxon>
        <taxon>Loliodinae</taxon>
        <taxon>Loliinae</taxon>
        <taxon>Lolium</taxon>
    </lineage>
</organism>
<feature type="compositionally biased region" description="Polar residues" evidence="2">
    <location>
        <begin position="375"/>
        <end position="384"/>
    </location>
</feature>
<reference evidence="4" key="1">
    <citation type="submission" date="2023-07" db="EMBL/GenBank/DDBJ databases">
        <title>A chromosome-level genome assembly of Lolium multiflorum.</title>
        <authorList>
            <person name="Chen Y."/>
            <person name="Copetti D."/>
            <person name="Kolliker R."/>
            <person name="Studer B."/>
        </authorList>
    </citation>
    <scope>NUCLEOTIDE SEQUENCE</scope>
    <source>
        <strain evidence="4">02402/16</strain>
        <tissue evidence="4">Leaf</tissue>
    </source>
</reference>
<evidence type="ECO:0000256" key="2">
    <source>
        <dbReference type="SAM" id="MobiDB-lite"/>
    </source>
</evidence>
<gene>
    <name evidence="4" type="ORF">QYE76_060279</name>
</gene>
<dbReference type="PANTHER" id="PTHR33026">
    <property type="entry name" value="OS06G0360600 PROTEIN"/>
    <property type="match status" value="1"/>
</dbReference>
<proteinExistence type="predicted"/>
<dbReference type="EMBL" id="JAUUTY010000004">
    <property type="protein sequence ID" value="KAK1642474.1"/>
    <property type="molecule type" value="Genomic_DNA"/>
</dbReference>
<feature type="coiled-coil region" evidence="1">
    <location>
        <begin position="441"/>
        <end position="504"/>
    </location>
</feature>
<dbReference type="Pfam" id="PF04195">
    <property type="entry name" value="Transposase_28"/>
    <property type="match status" value="1"/>
</dbReference>
<feature type="domain" description="Transposase (putative) gypsy type" evidence="3">
    <location>
        <begin position="51"/>
        <end position="117"/>
    </location>
</feature>
<feature type="compositionally biased region" description="Low complexity" evidence="2">
    <location>
        <begin position="351"/>
        <end position="363"/>
    </location>
</feature>
<evidence type="ECO:0000313" key="4">
    <source>
        <dbReference type="EMBL" id="KAK1642474.1"/>
    </source>
</evidence>
<comment type="caution">
    <text evidence="4">The sequence shown here is derived from an EMBL/GenBank/DDBJ whole genome shotgun (WGS) entry which is preliminary data.</text>
</comment>
<evidence type="ECO:0000259" key="3">
    <source>
        <dbReference type="Pfam" id="PF04195"/>
    </source>
</evidence>
<sequence>MAAEDLEWERSKISNQDMNLLKRLGFTKEKDALRFPHEESYPKPPMEYRVSFVDHLIRGLSPPIHEFLRGLLFVYGLQLHQLTPNSILHVSIFITLCECFLGVQPNWALWKRIFCLRRNGSHGVAYNIGGVVICVRSDVDYFDVKFPDSVQGWRKRWLYVHEEGSDSIEYNIAPFDGKAKILRRRSWDAEASEEEKLATEALMTRIRELQSTRGKELSGIQITAYFLRIRMQPLQARKNPLWMYAGDEDVERLSTDLSAKDLEKLIRRISKLSKKDTIPTSCKVAPFCRANPLPEGHLVLSSLPPLPEGGEVEERAVVTDDNQGASRPESGVGDSHKSAASLEKETEAEVSSSTRSSLPAASPKGKRKRDEAIDSGTSKVNTSRAGKAALDAEEETLDLYGAALVSSDDEEENAPIDETARTSTSQLVRFGTQFIGYRDYARELEEKLAEANKRADALAIELEHSESAHTKTVEDLEKRLGDAKRALEENVAQHSAREEEILSRLETQSRRFVRRTHQEYELENPEDDELLDALSLLEIHGTEARNGLDEAEAGLSRLFPYFFHKKEQPATFIDLAQCFNGKEDLGLQLRQEGLKVGVEGTMALIAESQQQVDWSKVGDTGKIETKKWQSLIKAAKPNSKKILATLGYKPAPAPSSSKPEVK</sequence>
<feature type="compositionally biased region" description="Basic and acidic residues" evidence="2">
    <location>
        <begin position="334"/>
        <end position="347"/>
    </location>
</feature>
<name>A0AAD8RZH7_LOLMU</name>
<evidence type="ECO:0000256" key="1">
    <source>
        <dbReference type="SAM" id="Coils"/>
    </source>
</evidence>
<dbReference type="PANTHER" id="PTHR33026:SF7">
    <property type="entry name" value="OS03G0100275 PROTEIN"/>
    <property type="match status" value="1"/>
</dbReference>
<dbReference type="AlphaFoldDB" id="A0AAD8RZH7"/>
<protein>
    <recommendedName>
        <fullName evidence="3">Transposase (putative) gypsy type domain-containing protein</fullName>
    </recommendedName>
</protein>